<dbReference type="InterPro" id="IPR003594">
    <property type="entry name" value="HATPase_dom"/>
</dbReference>
<keyword evidence="8" id="KW-1133">Transmembrane helix</keyword>
<comment type="caution">
    <text evidence="12">The sequence shown here is derived from an EMBL/GenBank/DDBJ whole genome shotgun (WGS) entry which is preliminary data.</text>
</comment>
<dbReference type="Pfam" id="PF02518">
    <property type="entry name" value="HATPase_c"/>
    <property type="match status" value="1"/>
</dbReference>
<dbReference type="Proteomes" id="UP001500630">
    <property type="component" value="Unassembled WGS sequence"/>
</dbReference>
<evidence type="ECO:0000256" key="4">
    <source>
        <dbReference type="ARBA" id="ARBA00022553"/>
    </source>
</evidence>
<dbReference type="EMBL" id="BAABDQ010000034">
    <property type="protein sequence ID" value="GAA3599265.1"/>
    <property type="molecule type" value="Genomic_DNA"/>
</dbReference>
<evidence type="ECO:0000256" key="10">
    <source>
        <dbReference type="ARBA" id="ARBA00023136"/>
    </source>
</evidence>
<name>A0ABP6Z9Y8_9ACTN</name>
<keyword evidence="13" id="KW-1185">Reference proteome</keyword>
<comment type="subcellular location">
    <subcellularLocation>
        <location evidence="2">Membrane</location>
    </subcellularLocation>
</comment>
<evidence type="ECO:0000256" key="7">
    <source>
        <dbReference type="ARBA" id="ARBA00022777"/>
    </source>
</evidence>
<keyword evidence="7" id="KW-0418">Kinase</keyword>
<dbReference type="PROSITE" id="PS50109">
    <property type="entry name" value="HIS_KIN"/>
    <property type="match status" value="1"/>
</dbReference>
<accession>A0ABP6Z9Y8</accession>
<dbReference type="Gene3D" id="3.30.565.10">
    <property type="entry name" value="Histidine kinase-like ATPase, C-terminal domain"/>
    <property type="match status" value="1"/>
</dbReference>
<keyword evidence="10" id="KW-0472">Membrane</keyword>
<feature type="domain" description="Histidine kinase" evidence="11">
    <location>
        <begin position="1"/>
        <end position="126"/>
    </location>
</feature>
<organism evidence="12 13">
    <name type="scientific">Nonomuraea rosea</name>
    <dbReference type="NCBI Taxonomy" id="638574"/>
    <lineage>
        <taxon>Bacteria</taxon>
        <taxon>Bacillati</taxon>
        <taxon>Actinomycetota</taxon>
        <taxon>Actinomycetes</taxon>
        <taxon>Streptosporangiales</taxon>
        <taxon>Streptosporangiaceae</taxon>
        <taxon>Nonomuraea</taxon>
    </lineage>
</organism>
<gene>
    <name evidence="12" type="ORF">GCM10022419_098720</name>
</gene>
<dbReference type="EC" id="2.7.13.3" evidence="3"/>
<dbReference type="PANTHER" id="PTHR45436">
    <property type="entry name" value="SENSOR HISTIDINE KINASE YKOH"/>
    <property type="match status" value="1"/>
</dbReference>
<keyword evidence="5" id="KW-0808">Transferase</keyword>
<dbReference type="InterPro" id="IPR005467">
    <property type="entry name" value="His_kinase_dom"/>
</dbReference>
<dbReference type="InterPro" id="IPR036890">
    <property type="entry name" value="HATPase_C_sf"/>
</dbReference>
<evidence type="ECO:0000259" key="11">
    <source>
        <dbReference type="PROSITE" id="PS50109"/>
    </source>
</evidence>
<keyword evidence="4" id="KW-0597">Phosphoprotein</keyword>
<protein>
    <recommendedName>
        <fullName evidence="3">histidine kinase</fullName>
        <ecNumber evidence="3">2.7.13.3</ecNumber>
    </recommendedName>
</protein>
<dbReference type="PANTHER" id="PTHR45436:SF5">
    <property type="entry name" value="SENSOR HISTIDINE KINASE TRCS"/>
    <property type="match status" value="1"/>
</dbReference>
<dbReference type="SMART" id="SM00387">
    <property type="entry name" value="HATPase_c"/>
    <property type="match status" value="1"/>
</dbReference>
<comment type="catalytic activity">
    <reaction evidence="1">
        <text>ATP + protein L-histidine = ADP + protein N-phospho-L-histidine.</text>
        <dbReference type="EC" id="2.7.13.3"/>
    </reaction>
</comment>
<sequence>MTIRPSLGTALTAGHRPLAERLIANLVDNALCYNTAPGWVEVETRADHGCAVLTVSNPGPLVAPDTVERLFQPFQRHGTARTARPDGLGLGLSIVQAIATAHDATVTATPRAEGGLTITVTFPPARGITGRHRDHR</sequence>
<evidence type="ECO:0000256" key="6">
    <source>
        <dbReference type="ARBA" id="ARBA00022692"/>
    </source>
</evidence>
<evidence type="ECO:0000256" key="1">
    <source>
        <dbReference type="ARBA" id="ARBA00000085"/>
    </source>
</evidence>
<dbReference type="RefSeq" id="WP_345572949.1">
    <property type="nucleotide sequence ID" value="NZ_BAABDQ010000034.1"/>
</dbReference>
<proteinExistence type="predicted"/>
<evidence type="ECO:0000313" key="13">
    <source>
        <dbReference type="Proteomes" id="UP001500630"/>
    </source>
</evidence>
<dbReference type="InterPro" id="IPR050428">
    <property type="entry name" value="TCS_sensor_his_kinase"/>
</dbReference>
<evidence type="ECO:0000256" key="8">
    <source>
        <dbReference type="ARBA" id="ARBA00022989"/>
    </source>
</evidence>
<keyword evidence="6" id="KW-0812">Transmembrane</keyword>
<reference evidence="13" key="1">
    <citation type="journal article" date="2019" name="Int. J. Syst. Evol. Microbiol.">
        <title>The Global Catalogue of Microorganisms (GCM) 10K type strain sequencing project: providing services to taxonomists for standard genome sequencing and annotation.</title>
        <authorList>
            <consortium name="The Broad Institute Genomics Platform"/>
            <consortium name="The Broad Institute Genome Sequencing Center for Infectious Disease"/>
            <person name="Wu L."/>
            <person name="Ma J."/>
        </authorList>
    </citation>
    <scope>NUCLEOTIDE SEQUENCE [LARGE SCALE GENOMIC DNA]</scope>
    <source>
        <strain evidence="13">JCM 17326</strain>
    </source>
</reference>
<dbReference type="InterPro" id="IPR004358">
    <property type="entry name" value="Sig_transdc_His_kin-like_C"/>
</dbReference>
<evidence type="ECO:0000256" key="9">
    <source>
        <dbReference type="ARBA" id="ARBA00023012"/>
    </source>
</evidence>
<evidence type="ECO:0000256" key="2">
    <source>
        <dbReference type="ARBA" id="ARBA00004370"/>
    </source>
</evidence>
<dbReference type="SUPFAM" id="SSF55874">
    <property type="entry name" value="ATPase domain of HSP90 chaperone/DNA topoisomerase II/histidine kinase"/>
    <property type="match status" value="1"/>
</dbReference>
<keyword evidence="9" id="KW-0902">Two-component regulatory system</keyword>
<evidence type="ECO:0000313" key="12">
    <source>
        <dbReference type="EMBL" id="GAA3599265.1"/>
    </source>
</evidence>
<evidence type="ECO:0000256" key="5">
    <source>
        <dbReference type="ARBA" id="ARBA00022679"/>
    </source>
</evidence>
<evidence type="ECO:0000256" key="3">
    <source>
        <dbReference type="ARBA" id="ARBA00012438"/>
    </source>
</evidence>
<dbReference type="PRINTS" id="PR00344">
    <property type="entry name" value="BCTRLSENSOR"/>
</dbReference>